<dbReference type="SMART" id="SM00291">
    <property type="entry name" value="ZnF_ZZ"/>
    <property type="match status" value="2"/>
</dbReference>
<keyword evidence="2 4" id="KW-0863">Zinc-finger</keyword>
<gene>
    <name evidence="7" type="ORF">SISSUDRAFT_1065017</name>
</gene>
<dbReference type="CDD" id="cd02340">
    <property type="entry name" value="ZZ_NBR1_like"/>
    <property type="match status" value="1"/>
</dbReference>
<evidence type="ECO:0000259" key="6">
    <source>
        <dbReference type="PROSITE" id="PS50135"/>
    </source>
</evidence>
<feature type="compositionally biased region" description="Acidic residues" evidence="5">
    <location>
        <begin position="934"/>
        <end position="956"/>
    </location>
</feature>
<dbReference type="GO" id="GO:0035973">
    <property type="term" value="P:aggrephagy"/>
    <property type="evidence" value="ECO:0007669"/>
    <property type="project" value="TreeGrafter"/>
</dbReference>
<dbReference type="InterPro" id="IPR043145">
    <property type="entry name" value="Znf_ZZ_sf"/>
</dbReference>
<dbReference type="GO" id="GO:0016235">
    <property type="term" value="C:aggresome"/>
    <property type="evidence" value="ECO:0007669"/>
    <property type="project" value="TreeGrafter"/>
</dbReference>
<keyword evidence="1" id="KW-0479">Metal-binding</keyword>
<dbReference type="Pfam" id="PF00569">
    <property type="entry name" value="ZZ"/>
    <property type="match status" value="1"/>
</dbReference>
<dbReference type="SUPFAM" id="SSF57850">
    <property type="entry name" value="RING/U-box"/>
    <property type="match status" value="2"/>
</dbReference>
<evidence type="ECO:0000256" key="5">
    <source>
        <dbReference type="SAM" id="MobiDB-lite"/>
    </source>
</evidence>
<dbReference type="Proteomes" id="UP000076798">
    <property type="component" value="Unassembled WGS sequence"/>
</dbReference>
<dbReference type="Gene3D" id="3.30.60.90">
    <property type="match status" value="2"/>
</dbReference>
<dbReference type="GO" id="GO:0070530">
    <property type="term" value="F:K63-linked polyubiquitin modification-dependent protein binding"/>
    <property type="evidence" value="ECO:0007669"/>
    <property type="project" value="TreeGrafter"/>
</dbReference>
<dbReference type="GO" id="GO:0000423">
    <property type="term" value="P:mitophagy"/>
    <property type="evidence" value="ECO:0007669"/>
    <property type="project" value="TreeGrafter"/>
</dbReference>
<reference evidence="7 8" key="1">
    <citation type="journal article" date="2016" name="Mol. Biol. Evol.">
        <title>Comparative Genomics of Early-Diverging Mushroom-Forming Fungi Provides Insights into the Origins of Lignocellulose Decay Capabilities.</title>
        <authorList>
            <person name="Nagy L.G."/>
            <person name="Riley R."/>
            <person name="Tritt A."/>
            <person name="Adam C."/>
            <person name="Daum C."/>
            <person name="Floudas D."/>
            <person name="Sun H."/>
            <person name="Yadav J.S."/>
            <person name="Pangilinan J."/>
            <person name="Larsson K.H."/>
            <person name="Matsuura K."/>
            <person name="Barry K."/>
            <person name="Labutti K."/>
            <person name="Kuo R."/>
            <person name="Ohm R.A."/>
            <person name="Bhattacharya S.S."/>
            <person name="Shirouzu T."/>
            <person name="Yoshinaga Y."/>
            <person name="Martin F.M."/>
            <person name="Grigoriev I.V."/>
            <person name="Hibbett D.S."/>
        </authorList>
    </citation>
    <scope>NUCLEOTIDE SEQUENCE [LARGE SCALE GENOMIC DNA]</scope>
    <source>
        <strain evidence="7 8">HHB10207 ss-3</strain>
    </source>
</reference>
<evidence type="ECO:0000313" key="7">
    <source>
        <dbReference type="EMBL" id="KZT34798.1"/>
    </source>
</evidence>
<dbReference type="PROSITE" id="PS50135">
    <property type="entry name" value="ZF_ZZ_2"/>
    <property type="match status" value="1"/>
</dbReference>
<dbReference type="PROSITE" id="PS01357">
    <property type="entry name" value="ZF_ZZ_1"/>
    <property type="match status" value="1"/>
</dbReference>
<accession>A0A165ZZH2</accession>
<evidence type="ECO:0000256" key="2">
    <source>
        <dbReference type="ARBA" id="ARBA00022771"/>
    </source>
</evidence>
<evidence type="ECO:0000313" key="8">
    <source>
        <dbReference type="Proteomes" id="UP000076798"/>
    </source>
</evidence>
<feature type="domain" description="ZZ-type" evidence="6">
    <location>
        <begin position="692"/>
        <end position="747"/>
    </location>
</feature>
<protein>
    <recommendedName>
        <fullName evidence="6">ZZ-type domain-containing protein</fullName>
    </recommendedName>
</protein>
<feature type="region of interest" description="Disordered" evidence="5">
    <location>
        <begin position="640"/>
        <end position="685"/>
    </location>
</feature>
<evidence type="ECO:0000256" key="1">
    <source>
        <dbReference type="ARBA" id="ARBA00022723"/>
    </source>
</evidence>
<organism evidence="7 8">
    <name type="scientific">Sistotremastrum suecicum HHB10207 ss-3</name>
    <dbReference type="NCBI Taxonomy" id="1314776"/>
    <lineage>
        <taxon>Eukaryota</taxon>
        <taxon>Fungi</taxon>
        <taxon>Dikarya</taxon>
        <taxon>Basidiomycota</taxon>
        <taxon>Agaricomycotina</taxon>
        <taxon>Agaricomycetes</taxon>
        <taxon>Sistotremastrales</taxon>
        <taxon>Sistotremastraceae</taxon>
        <taxon>Sistotremastrum</taxon>
    </lineage>
</organism>
<proteinExistence type="predicted"/>
<dbReference type="InterPro" id="IPR052260">
    <property type="entry name" value="Autophagy_Rcpt_SigReg"/>
</dbReference>
<dbReference type="EMBL" id="KV428165">
    <property type="protein sequence ID" value="KZT34798.1"/>
    <property type="molecule type" value="Genomic_DNA"/>
</dbReference>
<feature type="region of interest" description="Disordered" evidence="5">
    <location>
        <begin position="319"/>
        <end position="338"/>
    </location>
</feature>
<feature type="compositionally biased region" description="Basic and acidic residues" evidence="5">
    <location>
        <begin position="906"/>
        <end position="919"/>
    </location>
</feature>
<feature type="compositionally biased region" description="Basic and acidic residues" evidence="5">
    <location>
        <begin position="651"/>
        <end position="660"/>
    </location>
</feature>
<keyword evidence="8" id="KW-1185">Reference proteome</keyword>
<dbReference type="GO" id="GO:0007032">
    <property type="term" value="P:endosome organization"/>
    <property type="evidence" value="ECO:0007669"/>
    <property type="project" value="TreeGrafter"/>
</dbReference>
<dbReference type="OrthoDB" id="2122982at2759"/>
<dbReference type="GO" id="GO:0005080">
    <property type="term" value="F:protein kinase C binding"/>
    <property type="evidence" value="ECO:0007669"/>
    <property type="project" value="TreeGrafter"/>
</dbReference>
<evidence type="ECO:0000256" key="4">
    <source>
        <dbReference type="PROSITE-ProRule" id="PRU00228"/>
    </source>
</evidence>
<feature type="compositionally biased region" description="Acidic residues" evidence="5">
    <location>
        <begin position="894"/>
        <end position="905"/>
    </location>
</feature>
<dbReference type="GO" id="GO:0008270">
    <property type="term" value="F:zinc ion binding"/>
    <property type="evidence" value="ECO:0007669"/>
    <property type="project" value="UniProtKB-KW"/>
</dbReference>
<dbReference type="PANTHER" id="PTHR15090">
    <property type="entry name" value="SEQUESTOSOME 1-RELATED"/>
    <property type="match status" value="1"/>
</dbReference>
<name>A0A165ZZH2_9AGAM</name>
<dbReference type="GO" id="GO:0044753">
    <property type="term" value="C:amphisome"/>
    <property type="evidence" value="ECO:0007669"/>
    <property type="project" value="TreeGrafter"/>
</dbReference>
<feature type="compositionally biased region" description="Polar residues" evidence="5">
    <location>
        <begin position="664"/>
        <end position="676"/>
    </location>
</feature>
<sequence>MSSKLYAGNKMMTCKLKSLQDHPNKYLHDNHGNFADTPLQSTLKQIAGTLKNCQERLETYANTTTVGRLFHALSWKGTLADFAKKFEVHKTALMQSLAVDTNATITQNYQLTYEVQGSLAKVFDLVSENEKKLKQLVDSVASNASTANAVNIEGIFNNKEKLKTLQTIARDEERVTGSVELTDATSIMSGGGKGGTQSRDEQKAVLKAQMRHEMQSSLEDLLRESQGVFQQKWEARKQLEEAHFEEQRRQMIQLQQSMEDARDQIIDSVNAGPWQKVEDPMVKEIWRTSGWMLSAKNRHFILALHDHFADHHHSAIMQRRRSHSLASSTSSRNDDLGADNKSEDEFWCLEFLEPEYTSIISQAIDTDCSGFIRIREINEFISSKPKGWELLPWLAYIAAGATIETEMYRMKIINKVHQMVSTRDILRVNATAVAGYLDRVNQLLPLLGDDISDISHHLYANSELCRQVSTYMTEKESALAQSLNKLRYQIDQEETVYLVSKLADQGQEFEQFAMPLLYLLISRHYDILRLATKHILNTNELKVAQTSLEVVAKVWQTRTEELMKVYKDQISIQTRFSSHSGGLFLPGYLLIGEKESIVTDMESLLNTVVAPRPFREHVQDDEMDDTEPSLESLHFGVYTEPQRARNKKKEKGVTAKDVPRGRKQGNNAPDASQQETAHARDMQSRKESAINHVGISCDGCGNRIVGPRFKCMQCDDFDLCKSCQESGYLESNHLSTHNWIRLPYIASGITVAMNVKDAWEALEGRIEGQQLEHTFCVDCSMVKGTAEGTVHDDHIIMVANSGCDPSICCDGCDDSIKGTWLSCLECEDVDLCEQCKDWNEPDGTHTRSHAMLKVHWPLKDQELQTYWNDAVKIMAGIPLIRPTFNPGRNTMFAEDIDSDDPYDPDDLVRANDPHDSHDSDPDESDDNDSHDKSDDDDDEEEEDDDDDEYDDDDDSQDASSDHLFSGLDEALGISEDPTPGHTAEPEASQGVRPKHAEIISGASTVRVASFVPNVKGNRKQ</sequence>
<dbReference type="CDD" id="cd02249">
    <property type="entry name" value="ZZ"/>
    <property type="match status" value="1"/>
</dbReference>
<dbReference type="AlphaFoldDB" id="A0A165ZZH2"/>
<keyword evidence="3" id="KW-0862">Zinc</keyword>
<evidence type="ECO:0000256" key="3">
    <source>
        <dbReference type="ARBA" id="ARBA00022833"/>
    </source>
</evidence>
<feature type="region of interest" description="Disordered" evidence="5">
    <location>
        <begin position="890"/>
        <end position="993"/>
    </location>
</feature>
<dbReference type="InterPro" id="IPR000433">
    <property type="entry name" value="Znf_ZZ"/>
</dbReference>
<dbReference type="PANTHER" id="PTHR15090:SF0">
    <property type="entry name" value="SEQUESTOSOME-1"/>
    <property type="match status" value="1"/>
</dbReference>